<dbReference type="OrthoDB" id="1179771at2"/>
<protein>
    <submittedName>
        <fullName evidence="2">Uncharacterized protein</fullName>
    </submittedName>
</protein>
<accession>A0A0B7H599</accession>
<sequence>MAPKTKAFLFNFICFGVIFITIRLGINYFFPELGRLFASLISGITTIIISPRFAAVPTDEGEKLFMKWIFFKDIKKIGGK</sequence>
<feature type="transmembrane region" description="Helical" evidence="1">
    <location>
        <begin position="7"/>
        <end position="30"/>
    </location>
</feature>
<dbReference type="RefSeq" id="WP_041995771.1">
    <property type="nucleotide sequence ID" value="NZ_CDOG01000002.1"/>
</dbReference>
<organism evidence="2 3">
    <name type="scientific">Capnocytophaga cynodegmi</name>
    <dbReference type="NCBI Taxonomy" id="28189"/>
    <lineage>
        <taxon>Bacteria</taxon>
        <taxon>Pseudomonadati</taxon>
        <taxon>Bacteroidota</taxon>
        <taxon>Flavobacteriia</taxon>
        <taxon>Flavobacteriales</taxon>
        <taxon>Flavobacteriaceae</taxon>
        <taxon>Capnocytophaga</taxon>
    </lineage>
</organism>
<name>A0A0B7H599_9FLAO</name>
<evidence type="ECO:0000256" key="1">
    <source>
        <dbReference type="SAM" id="Phobius"/>
    </source>
</evidence>
<gene>
    <name evidence="2" type="ORF">CCYN74_100191</name>
</gene>
<evidence type="ECO:0000313" key="2">
    <source>
        <dbReference type="EMBL" id="CEN34565.1"/>
    </source>
</evidence>
<keyword evidence="1" id="KW-0472">Membrane</keyword>
<dbReference type="Proteomes" id="UP000038083">
    <property type="component" value="Unassembled WGS sequence"/>
</dbReference>
<keyword evidence="1" id="KW-1133">Transmembrane helix</keyword>
<dbReference type="EMBL" id="CDOG01000002">
    <property type="protein sequence ID" value="CEN34565.1"/>
    <property type="molecule type" value="Genomic_DNA"/>
</dbReference>
<dbReference type="AlphaFoldDB" id="A0A0B7H599"/>
<evidence type="ECO:0000313" key="3">
    <source>
        <dbReference type="Proteomes" id="UP000038083"/>
    </source>
</evidence>
<proteinExistence type="predicted"/>
<keyword evidence="1" id="KW-0812">Transmembrane</keyword>
<feature type="transmembrane region" description="Helical" evidence="1">
    <location>
        <begin position="36"/>
        <end position="56"/>
    </location>
</feature>
<reference evidence="2 3" key="1">
    <citation type="submission" date="2015-01" db="EMBL/GenBank/DDBJ databases">
        <authorList>
            <person name="Xiang T."/>
            <person name="Song Y."/>
            <person name="Huang L."/>
            <person name="Wang B."/>
            <person name="Wu P."/>
        </authorList>
    </citation>
    <scope>NUCLEOTIDE SEQUENCE [LARGE SCALE GENOMIC DNA]</scope>
    <source>
        <strain evidence="2 3">Ccy74</strain>
    </source>
</reference>